<evidence type="ECO:0000313" key="1">
    <source>
        <dbReference type="EMBL" id="KAF2851231.1"/>
    </source>
</evidence>
<accession>A0A6A7B6Y5</accession>
<gene>
    <name evidence="1" type="ORF">T440DRAFT_395228</name>
</gene>
<protein>
    <submittedName>
        <fullName evidence="1">Uncharacterized protein</fullName>
    </submittedName>
</protein>
<organism evidence="1 2">
    <name type="scientific">Plenodomus tracheiphilus IPT5</name>
    <dbReference type="NCBI Taxonomy" id="1408161"/>
    <lineage>
        <taxon>Eukaryota</taxon>
        <taxon>Fungi</taxon>
        <taxon>Dikarya</taxon>
        <taxon>Ascomycota</taxon>
        <taxon>Pezizomycotina</taxon>
        <taxon>Dothideomycetes</taxon>
        <taxon>Pleosporomycetidae</taxon>
        <taxon>Pleosporales</taxon>
        <taxon>Pleosporineae</taxon>
        <taxon>Leptosphaeriaceae</taxon>
        <taxon>Plenodomus</taxon>
    </lineage>
</organism>
<keyword evidence="2" id="KW-1185">Reference proteome</keyword>
<sequence length="157" mass="17303">MTELCEKVATVTFSRPPQFANSLGLAAPNISRRLETSANAGSHNIHVDNHFEGMTPLNDPGLQNVTVDIVACSGLAAGAFVGWQHESGTMWLRDLLPVDIPGCRVFIWGKLSQLHKSLSHMGVHHYRDSLLDDLDKIRQTPAERVSMNITLIDHVLI</sequence>
<reference evidence="1" key="1">
    <citation type="submission" date="2020-01" db="EMBL/GenBank/DDBJ databases">
        <authorList>
            <consortium name="DOE Joint Genome Institute"/>
            <person name="Haridas S."/>
            <person name="Albert R."/>
            <person name="Binder M."/>
            <person name="Bloem J."/>
            <person name="Labutti K."/>
            <person name="Salamov A."/>
            <person name="Andreopoulos B."/>
            <person name="Baker S.E."/>
            <person name="Barry K."/>
            <person name="Bills G."/>
            <person name="Bluhm B.H."/>
            <person name="Cannon C."/>
            <person name="Castanera R."/>
            <person name="Culley D.E."/>
            <person name="Daum C."/>
            <person name="Ezra D."/>
            <person name="Gonzalez J.B."/>
            <person name="Henrissat B."/>
            <person name="Kuo A."/>
            <person name="Liang C."/>
            <person name="Lipzen A."/>
            <person name="Lutzoni F."/>
            <person name="Magnuson J."/>
            <person name="Mondo S."/>
            <person name="Nolan M."/>
            <person name="Ohm R."/>
            <person name="Pangilinan J."/>
            <person name="Park H.-J."/>
            <person name="Ramirez L."/>
            <person name="Alfaro M."/>
            <person name="Sun H."/>
            <person name="Tritt A."/>
            <person name="Yoshinaga Y."/>
            <person name="Zwiers L.-H."/>
            <person name="Turgeon B.G."/>
            <person name="Goodwin S.B."/>
            <person name="Spatafora J.W."/>
            <person name="Crous P.W."/>
            <person name="Grigoriev I.V."/>
        </authorList>
    </citation>
    <scope>NUCLEOTIDE SEQUENCE</scope>
    <source>
        <strain evidence="1">IPT5</strain>
    </source>
</reference>
<dbReference type="Proteomes" id="UP000799423">
    <property type="component" value="Unassembled WGS sequence"/>
</dbReference>
<dbReference type="EMBL" id="MU006303">
    <property type="protein sequence ID" value="KAF2851231.1"/>
    <property type="molecule type" value="Genomic_DNA"/>
</dbReference>
<dbReference type="OrthoDB" id="3785784at2759"/>
<proteinExistence type="predicted"/>
<evidence type="ECO:0000313" key="2">
    <source>
        <dbReference type="Proteomes" id="UP000799423"/>
    </source>
</evidence>
<name>A0A6A7B6Y5_9PLEO</name>
<dbReference type="AlphaFoldDB" id="A0A6A7B6Y5"/>